<reference evidence="1" key="1">
    <citation type="submission" date="2021-05" db="EMBL/GenBank/DDBJ databases">
        <authorList>
            <person name="Alioto T."/>
            <person name="Alioto T."/>
            <person name="Gomez Garrido J."/>
        </authorList>
    </citation>
    <scope>NUCLEOTIDE SEQUENCE</scope>
</reference>
<name>A0A8D8FJ41_CULPI</name>
<accession>A0A8D8FJ41</accession>
<dbReference type="EMBL" id="HBUE01072621">
    <property type="protein sequence ID" value="CAG6473322.1"/>
    <property type="molecule type" value="Transcribed_RNA"/>
</dbReference>
<dbReference type="EMBL" id="HBUE01072620">
    <property type="protein sequence ID" value="CAG6473321.1"/>
    <property type="molecule type" value="Transcribed_RNA"/>
</dbReference>
<dbReference type="AlphaFoldDB" id="A0A8D8FJ41"/>
<organism evidence="1">
    <name type="scientific">Culex pipiens</name>
    <name type="common">House mosquito</name>
    <dbReference type="NCBI Taxonomy" id="7175"/>
    <lineage>
        <taxon>Eukaryota</taxon>
        <taxon>Metazoa</taxon>
        <taxon>Ecdysozoa</taxon>
        <taxon>Arthropoda</taxon>
        <taxon>Hexapoda</taxon>
        <taxon>Insecta</taxon>
        <taxon>Pterygota</taxon>
        <taxon>Neoptera</taxon>
        <taxon>Endopterygota</taxon>
        <taxon>Diptera</taxon>
        <taxon>Nematocera</taxon>
        <taxon>Culicoidea</taxon>
        <taxon>Culicidae</taxon>
        <taxon>Culicinae</taxon>
        <taxon>Culicini</taxon>
        <taxon>Culex</taxon>
        <taxon>Culex</taxon>
    </lineage>
</organism>
<sequence length="100" mass="11927">MNLRAVLYYTIKSCCVSLLQYIYVYRIASHIFSVYEKVFTVVDSLHSRHNTTTDQQKKTKFHNSSSQLWFRRSLARWIGDPRRPSRIFFSNAVVLRVKNH</sequence>
<evidence type="ECO:0000313" key="1">
    <source>
        <dbReference type="EMBL" id="CAG6473321.1"/>
    </source>
</evidence>
<protein>
    <submittedName>
        <fullName evidence="1">(northern house mosquito) hypothetical protein</fullName>
    </submittedName>
</protein>
<proteinExistence type="predicted"/>